<proteinExistence type="inferred from homology"/>
<dbReference type="Gene3D" id="3.40.30.10">
    <property type="entry name" value="Glutaredoxin"/>
    <property type="match status" value="1"/>
</dbReference>
<dbReference type="InterPro" id="IPR051099">
    <property type="entry name" value="AGR/TXD"/>
</dbReference>
<dbReference type="GeneTree" id="ENSGT00530000063273"/>
<dbReference type="GO" id="GO:0005783">
    <property type="term" value="C:endoplasmic reticulum"/>
    <property type="evidence" value="ECO:0007669"/>
    <property type="project" value="TreeGrafter"/>
</dbReference>
<comment type="similarity">
    <text evidence="2">Belongs to the AGR family.</text>
</comment>
<sequence>MRTSKKEEKKRFNPLFFIQVIVSLFPELRDEVQLGCPMYIYKTLLLSHLLDSQRICSQLDSPRVFEKEPDATMLFSTMALVLMLFTFSTNMAMAVTKEGRAPQTLSRGWGDSLTWAQTYEEGLYNAKKKNKPLMVIHHLEECQYCQALKQAFSESVEAQELANEQFIMLNIMHETTDKNLAPDGKYVPRILFVDPSLTVRADITGRYSNRLYTYEPQDLQLLIENMMKALRLLQTEL</sequence>
<protein>
    <submittedName>
        <fullName evidence="4">Anterior gradient 3, protein disulphide isomerase family member</fullName>
    </submittedName>
</protein>
<accession>A0A8C5PRT0</accession>
<evidence type="ECO:0000313" key="4">
    <source>
        <dbReference type="Ensembl" id="ENSLLEP00000026732.1"/>
    </source>
</evidence>
<name>A0A8C5PRT0_9ANUR</name>
<dbReference type="AlphaFoldDB" id="A0A8C5PRT0"/>
<gene>
    <name evidence="4" type="primary">AGR3</name>
</gene>
<keyword evidence="1" id="KW-0732">Signal</keyword>
<keyword evidence="5" id="KW-1185">Reference proteome</keyword>
<dbReference type="PANTHER" id="PTHR15337">
    <property type="entry name" value="ANTERIOR GRADIENT PROTEIN-RELATED"/>
    <property type="match status" value="1"/>
</dbReference>
<dbReference type="GO" id="GO:0002162">
    <property type="term" value="F:dystroglycan binding"/>
    <property type="evidence" value="ECO:0007669"/>
    <property type="project" value="TreeGrafter"/>
</dbReference>
<reference evidence="4" key="1">
    <citation type="submission" date="2025-08" db="UniProtKB">
        <authorList>
            <consortium name="Ensembl"/>
        </authorList>
    </citation>
    <scope>IDENTIFICATION</scope>
</reference>
<keyword evidence="3" id="KW-1133">Transmembrane helix</keyword>
<dbReference type="Proteomes" id="UP000694569">
    <property type="component" value="Unplaced"/>
</dbReference>
<organism evidence="4 5">
    <name type="scientific">Leptobrachium leishanense</name>
    <name type="common">Leishan spiny toad</name>
    <dbReference type="NCBI Taxonomy" id="445787"/>
    <lineage>
        <taxon>Eukaryota</taxon>
        <taxon>Metazoa</taxon>
        <taxon>Chordata</taxon>
        <taxon>Craniata</taxon>
        <taxon>Vertebrata</taxon>
        <taxon>Euteleostomi</taxon>
        <taxon>Amphibia</taxon>
        <taxon>Batrachia</taxon>
        <taxon>Anura</taxon>
        <taxon>Pelobatoidea</taxon>
        <taxon>Megophryidae</taxon>
        <taxon>Leptobrachium</taxon>
    </lineage>
</organism>
<dbReference type="Ensembl" id="ENSLLET00000027774.1">
    <property type="protein sequence ID" value="ENSLLEP00000026732.1"/>
    <property type="gene ID" value="ENSLLEG00000016975.1"/>
</dbReference>
<evidence type="ECO:0000256" key="2">
    <source>
        <dbReference type="ARBA" id="ARBA00038124"/>
    </source>
</evidence>
<dbReference type="InterPro" id="IPR036249">
    <property type="entry name" value="Thioredoxin-like_sf"/>
</dbReference>
<dbReference type="SUPFAM" id="SSF52833">
    <property type="entry name" value="Thioredoxin-like"/>
    <property type="match status" value="1"/>
</dbReference>
<dbReference type="PANTHER" id="PTHR15337:SF5">
    <property type="entry name" value="ANTERIOR GRADIENT PROTEIN 3"/>
    <property type="match status" value="1"/>
</dbReference>
<dbReference type="OrthoDB" id="262308at2759"/>
<reference evidence="4" key="2">
    <citation type="submission" date="2025-09" db="UniProtKB">
        <authorList>
            <consortium name="Ensembl"/>
        </authorList>
    </citation>
    <scope>IDENTIFICATION</scope>
</reference>
<dbReference type="CDD" id="cd02960">
    <property type="entry name" value="AGR"/>
    <property type="match status" value="1"/>
</dbReference>
<evidence type="ECO:0000256" key="3">
    <source>
        <dbReference type="SAM" id="Phobius"/>
    </source>
</evidence>
<feature type="transmembrane region" description="Helical" evidence="3">
    <location>
        <begin position="73"/>
        <end position="95"/>
    </location>
</feature>
<keyword evidence="3" id="KW-0812">Transmembrane</keyword>
<evidence type="ECO:0000256" key="1">
    <source>
        <dbReference type="ARBA" id="ARBA00022729"/>
    </source>
</evidence>
<evidence type="ECO:0000313" key="5">
    <source>
        <dbReference type="Proteomes" id="UP000694569"/>
    </source>
</evidence>
<dbReference type="FunFam" id="3.40.30.10:FF:000036">
    <property type="entry name" value="anterior gradient protein 2 homolog"/>
    <property type="match status" value="1"/>
</dbReference>
<dbReference type="Pfam" id="PF13899">
    <property type="entry name" value="Thioredoxin_7"/>
    <property type="match status" value="1"/>
</dbReference>
<keyword evidence="3" id="KW-0472">Membrane</keyword>